<accession>A0ABY4HLL9</accession>
<reference evidence="1" key="2">
    <citation type="submission" date="2022-04" db="EMBL/GenBank/DDBJ databases">
        <title>Complete Genome Sequence of Flavobacterium sediminilitoris YSM-43, Isolated from a Tidal Sediment.</title>
        <authorList>
            <person name="Lee P.A."/>
        </authorList>
    </citation>
    <scope>NUCLEOTIDE SEQUENCE</scope>
    <source>
        <strain evidence="1">YSM-43</strain>
    </source>
</reference>
<dbReference type="EMBL" id="CP090145">
    <property type="protein sequence ID" value="UOX33765.1"/>
    <property type="molecule type" value="Genomic_DNA"/>
</dbReference>
<dbReference type="Proteomes" id="UP000830454">
    <property type="component" value="Chromosome"/>
</dbReference>
<evidence type="ECO:0000313" key="1">
    <source>
        <dbReference type="EMBL" id="UOX33765.1"/>
    </source>
</evidence>
<organism evidence="1 2">
    <name type="scientific">Flavobacterium sediminilitoris</name>
    <dbReference type="NCBI Taxonomy" id="2024526"/>
    <lineage>
        <taxon>Bacteria</taxon>
        <taxon>Pseudomonadati</taxon>
        <taxon>Bacteroidota</taxon>
        <taxon>Flavobacteriia</taxon>
        <taxon>Flavobacteriales</taxon>
        <taxon>Flavobacteriaceae</taxon>
        <taxon>Flavobacterium</taxon>
    </lineage>
</organism>
<evidence type="ECO:0000313" key="2">
    <source>
        <dbReference type="Proteomes" id="UP000830454"/>
    </source>
</evidence>
<dbReference type="RefSeq" id="WP_246916282.1">
    <property type="nucleotide sequence ID" value="NZ_CP090145.1"/>
</dbReference>
<gene>
    <name evidence="1" type="ORF">LXD69_17240</name>
</gene>
<proteinExistence type="predicted"/>
<protein>
    <submittedName>
        <fullName evidence="1">Uncharacterized protein</fullName>
    </submittedName>
</protein>
<keyword evidence="2" id="KW-1185">Reference proteome</keyword>
<reference evidence="1" key="1">
    <citation type="submission" date="2021-12" db="EMBL/GenBank/DDBJ databases">
        <authorList>
            <person name="Cha I.-T."/>
            <person name="Lee K.-E."/>
            <person name="Park S.-J."/>
        </authorList>
    </citation>
    <scope>NUCLEOTIDE SEQUENCE</scope>
    <source>
        <strain evidence="1">YSM-43</strain>
    </source>
</reference>
<sequence length="187" mass="21971">MNIFNQILERSKLNKELIGLWKYNDDEKFWCGFVIDYNETLLKIQHYTNYGKPDGQIIAQISAIQNVDFNDDYAKAMQVVIDYSQELEKEQKLNISLSDNEDWDYHIIKQMEGNSEVITSIEVNNSDYFSGFIIEVSETDFIFNCVGKLGQDEGMVVYKIEDITGFKINDIDNRKRAMLYKWRKNSL</sequence>
<name>A0ABY4HLL9_9FLAO</name>